<dbReference type="Proteomes" id="UP001524499">
    <property type="component" value="Unassembled WGS sequence"/>
</dbReference>
<evidence type="ECO:0000313" key="1">
    <source>
        <dbReference type="EMBL" id="MCQ8105835.1"/>
    </source>
</evidence>
<proteinExistence type="predicted"/>
<keyword evidence="2" id="KW-1185">Reference proteome</keyword>
<gene>
    <name evidence="1" type="ORF">NP590_17125</name>
</gene>
<sequence length="225" mass="26018">MKTVQNARIRVIVSDAQWQAYANRVPSSSLMQTLPSGDVRHHSLDNIVRGRILSDAMEIIGNQSEAVLLDQEPFHLSAQEVHDIAFNVYMSHWLRDHSKYGEGVTFGRYLNGKRLSRGMAYEIDAARVYAQAALRELDYEQLYRDTVEKYLPGRQDGIFRAAQAGRSADASADVEEAIYWRWYQWDNERRYRHRFDNTDDFKIEIIDADAMPQQIGLCRYLPLAA</sequence>
<organism evidence="1 2">
    <name type="scientific">Methylomonas subterranea</name>
    <dbReference type="NCBI Taxonomy" id="2952225"/>
    <lineage>
        <taxon>Bacteria</taxon>
        <taxon>Pseudomonadati</taxon>
        <taxon>Pseudomonadota</taxon>
        <taxon>Gammaproteobacteria</taxon>
        <taxon>Methylococcales</taxon>
        <taxon>Methylococcaceae</taxon>
        <taxon>Methylomonas</taxon>
    </lineage>
</organism>
<evidence type="ECO:0000313" key="2">
    <source>
        <dbReference type="Proteomes" id="UP001524499"/>
    </source>
</evidence>
<protein>
    <recommendedName>
        <fullName evidence="3">Phage head morphogenesis domain-containing protein</fullName>
    </recommendedName>
</protein>
<accession>A0ABT1TK45</accession>
<dbReference type="EMBL" id="JANIBJ010000039">
    <property type="protein sequence ID" value="MCQ8105835.1"/>
    <property type="molecule type" value="Genomic_DNA"/>
</dbReference>
<dbReference type="RefSeq" id="WP_256603867.1">
    <property type="nucleotide sequence ID" value="NZ_JANIBJ010000039.1"/>
</dbReference>
<comment type="caution">
    <text evidence="1">The sequence shown here is derived from an EMBL/GenBank/DDBJ whole genome shotgun (WGS) entry which is preliminary data.</text>
</comment>
<evidence type="ECO:0008006" key="3">
    <source>
        <dbReference type="Google" id="ProtNLM"/>
    </source>
</evidence>
<reference evidence="1 2" key="1">
    <citation type="submission" date="2022-07" db="EMBL/GenBank/DDBJ databases">
        <title>Methylomonas rivi sp. nov., Methylomonas rosea sp. nov., Methylomonas aureus sp. nov. and Methylomonas subterranea sp. nov., four novel methanotrophs isolated from a freshwater creek and the deep terrestrial subsurface.</title>
        <authorList>
            <person name="Abin C."/>
            <person name="Sankaranarayanan K."/>
            <person name="Garner C."/>
            <person name="Sindelar R."/>
            <person name="Kotary K."/>
            <person name="Garner R."/>
            <person name="Barclay S."/>
            <person name="Lawson P."/>
            <person name="Krumholz L."/>
        </authorList>
    </citation>
    <scope>NUCLEOTIDE SEQUENCE [LARGE SCALE GENOMIC DNA]</scope>
    <source>
        <strain evidence="1 2">SURF-2</strain>
    </source>
</reference>
<name>A0ABT1TK45_9GAMM</name>